<organism evidence="2 3">
    <name type="scientific">Streptomyces canus</name>
    <dbReference type="NCBI Taxonomy" id="58343"/>
    <lineage>
        <taxon>Bacteria</taxon>
        <taxon>Bacillati</taxon>
        <taxon>Actinomycetota</taxon>
        <taxon>Actinomycetes</taxon>
        <taxon>Kitasatosporales</taxon>
        <taxon>Streptomycetaceae</taxon>
        <taxon>Streptomyces</taxon>
        <taxon>Streptomyces aurantiacus group</taxon>
    </lineage>
</organism>
<dbReference type="Pfam" id="PF08242">
    <property type="entry name" value="Methyltransf_12"/>
    <property type="match status" value="1"/>
</dbReference>
<gene>
    <name evidence="2" type="ORF">QFZ22_007005</name>
</gene>
<reference evidence="2" key="1">
    <citation type="submission" date="2023-07" db="EMBL/GenBank/DDBJ databases">
        <title>Comparative genomics of wheat-associated soil bacteria to identify genetic determinants of phenazine resistance.</title>
        <authorList>
            <person name="Mouncey N."/>
        </authorList>
    </citation>
    <scope>NUCLEOTIDE SEQUENCE</scope>
    <source>
        <strain evidence="2">V4I22</strain>
    </source>
</reference>
<feature type="domain" description="Methyltransferase type 12" evidence="1">
    <location>
        <begin position="74"/>
        <end position="173"/>
    </location>
</feature>
<dbReference type="GO" id="GO:0008168">
    <property type="term" value="F:methyltransferase activity"/>
    <property type="evidence" value="ECO:0007669"/>
    <property type="project" value="UniProtKB-KW"/>
</dbReference>
<dbReference type="GO" id="GO:0032259">
    <property type="term" value="P:methylation"/>
    <property type="evidence" value="ECO:0007669"/>
    <property type="project" value="UniProtKB-KW"/>
</dbReference>
<dbReference type="SUPFAM" id="SSF53335">
    <property type="entry name" value="S-adenosyl-L-methionine-dependent methyltransferases"/>
    <property type="match status" value="1"/>
</dbReference>
<proteinExistence type="predicted"/>
<keyword evidence="2" id="KW-0489">Methyltransferase</keyword>
<sequence length="277" mass="30899">MAATRSSGECHRYRTRLVLLDMRTLVHTSRPVRVRQDDYVVSAEFYDVLQAEQDTVRVRRLYGRAVESARLGVLDVGAGTGRVTLMSLLASQVDVHAIEPAHAMRTPLMTRLASLSAELRARVTVHPTTLGEAGLRDVADLAICHNMIACLSPSARHVLWPALAEALVPGGSLLLQLPPSGLFPGEVTERRFPEQQVGRHEYGGRMVLSAEGDRIRTRFDYWVRESGLMLREHTETFWMWPASRTEMIKDLEDHGFVPQPACEDPAVLAMTLGPRPQ</sequence>
<evidence type="ECO:0000313" key="3">
    <source>
        <dbReference type="Proteomes" id="UP001234216"/>
    </source>
</evidence>
<evidence type="ECO:0000259" key="1">
    <source>
        <dbReference type="Pfam" id="PF08242"/>
    </source>
</evidence>
<dbReference type="InterPro" id="IPR013217">
    <property type="entry name" value="Methyltransf_12"/>
</dbReference>
<accession>A0AAW8FPN1</accession>
<evidence type="ECO:0000313" key="2">
    <source>
        <dbReference type="EMBL" id="MDQ0911020.1"/>
    </source>
</evidence>
<name>A0AAW8FPN1_9ACTN</name>
<dbReference type="CDD" id="cd02440">
    <property type="entry name" value="AdoMet_MTases"/>
    <property type="match status" value="1"/>
</dbReference>
<dbReference type="Gene3D" id="3.40.50.150">
    <property type="entry name" value="Vaccinia Virus protein VP39"/>
    <property type="match status" value="1"/>
</dbReference>
<dbReference type="AlphaFoldDB" id="A0AAW8FPN1"/>
<dbReference type="Proteomes" id="UP001234216">
    <property type="component" value="Unassembled WGS sequence"/>
</dbReference>
<dbReference type="EMBL" id="JAUSZV010000005">
    <property type="protein sequence ID" value="MDQ0911020.1"/>
    <property type="molecule type" value="Genomic_DNA"/>
</dbReference>
<dbReference type="RefSeq" id="WP_306982148.1">
    <property type="nucleotide sequence ID" value="NZ_JAUSZV010000005.1"/>
</dbReference>
<dbReference type="InterPro" id="IPR029063">
    <property type="entry name" value="SAM-dependent_MTases_sf"/>
</dbReference>
<comment type="caution">
    <text evidence="2">The sequence shown here is derived from an EMBL/GenBank/DDBJ whole genome shotgun (WGS) entry which is preliminary data.</text>
</comment>
<keyword evidence="2" id="KW-0808">Transferase</keyword>
<protein>
    <submittedName>
        <fullName evidence="2">SAM-dependent methyltransferase</fullName>
    </submittedName>
</protein>